<dbReference type="RefSeq" id="WP_282332459.1">
    <property type="nucleotide sequence ID" value="NZ_JASBRG010000001.1"/>
</dbReference>
<keyword evidence="3" id="KW-1185">Reference proteome</keyword>
<dbReference type="InterPro" id="IPR014710">
    <property type="entry name" value="RmlC-like_jellyroll"/>
</dbReference>
<accession>A0ABT6R701</accession>
<dbReference type="EMBL" id="JASBRG010000001">
    <property type="protein sequence ID" value="MDI3318338.1"/>
    <property type="molecule type" value="Genomic_DNA"/>
</dbReference>
<evidence type="ECO:0000259" key="1">
    <source>
        <dbReference type="Pfam" id="PF07883"/>
    </source>
</evidence>
<organism evidence="2 3">
    <name type="scientific">Pinibacter soli</name>
    <dbReference type="NCBI Taxonomy" id="3044211"/>
    <lineage>
        <taxon>Bacteria</taxon>
        <taxon>Pseudomonadati</taxon>
        <taxon>Bacteroidota</taxon>
        <taxon>Chitinophagia</taxon>
        <taxon>Chitinophagales</taxon>
        <taxon>Chitinophagaceae</taxon>
        <taxon>Pinibacter</taxon>
    </lineage>
</organism>
<sequence>MNNVMTQPLLHLPIEEHLERSYWYGPNLATILVSSEETNGSFSLLKMSMRKGFGPPLHVHEREDESNYILEGEIMYQIGEQTIIARAGDYVLLPKKIPHTFQLISETASTLLLITPGGFEEMFIACGKKAEKLELPPITGKLPEAFFEKQVRVNEALGVRIVPSL</sequence>
<dbReference type="Gene3D" id="2.60.120.10">
    <property type="entry name" value="Jelly Rolls"/>
    <property type="match status" value="1"/>
</dbReference>
<dbReference type="PANTHER" id="PTHR36440">
    <property type="entry name" value="PUTATIVE (AFU_ORTHOLOGUE AFUA_8G07350)-RELATED"/>
    <property type="match status" value="1"/>
</dbReference>
<evidence type="ECO:0000313" key="2">
    <source>
        <dbReference type="EMBL" id="MDI3318338.1"/>
    </source>
</evidence>
<name>A0ABT6R701_9BACT</name>
<dbReference type="PANTHER" id="PTHR36440:SF1">
    <property type="entry name" value="PUTATIVE (AFU_ORTHOLOGUE AFUA_8G07350)-RELATED"/>
    <property type="match status" value="1"/>
</dbReference>
<dbReference type="InterPro" id="IPR013096">
    <property type="entry name" value="Cupin_2"/>
</dbReference>
<gene>
    <name evidence="2" type="ORF">QJ048_01070</name>
</gene>
<dbReference type="CDD" id="cd02215">
    <property type="entry name" value="cupin_QDO_N_C"/>
    <property type="match status" value="1"/>
</dbReference>
<reference evidence="2 3" key="1">
    <citation type="submission" date="2023-05" db="EMBL/GenBank/DDBJ databases">
        <title>Genome sequence of Pinibacter sp. MAH-24.</title>
        <authorList>
            <person name="Huq M.A."/>
        </authorList>
    </citation>
    <scope>NUCLEOTIDE SEQUENCE [LARGE SCALE GENOMIC DNA]</scope>
    <source>
        <strain evidence="2 3">MAH-24</strain>
    </source>
</reference>
<comment type="caution">
    <text evidence="2">The sequence shown here is derived from an EMBL/GenBank/DDBJ whole genome shotgun (WGS) entry which is preliminary data.</text>
</comment>
<feature type="domain" description="Cupin type-2" evidence="1">
    <location>
        <begin position="47"/>
        <end position="114"/>
    </location>
</feature>
<evidence type="ECO:0000313" key="3">
    <source>
        <dbReference type="Proteomes" id="UP001226434"/>
    </source>
</evidence>
<dbReference type="SUPFAM" id="SSF51182">
    <property type="entry name" value="RmlC-like cupins"/>
    <property type="match status" value="1"/>
</dbReference>
<dbReference type="Proteomes" id="UP001226434">
    <property type="component" value="Unassembled WGS sequence"/>
</dbReference>
<proteinExistence type="predicted"/>
<protein>
    <submittedName>
        <fullName evidence="2">Quercetin 2,3-dioxygenase</fullName>
    </submittedName>
</protein>
<dbReference type="InterPro" id="IPR053146">
    <property type="entry name" value="QDO-like"/>
</dbReference>
<dbReference type="InterPro" id="IPR011051">
    <property type="entry name" value="RmlC_Cupin_sf"/>
</dbReference>
<dbReference type="Pfam" id="PF07883">
    <property type="entry name" value="Cupin_2"/>
    <property type="match status" value="1"/>
</dbReference>